<organism evidence="2 3">
    <name type="scientific">Halopelagius longus</name>
    <dbReference type="NCBI Taxonomy" id="1236180"/>
    <lineage>
        <taxon>Archaea</taxon>
        <taxon>Methanobacteriati</taxon>
        <taxon>Methanobacteriota</taxon>
        <taxon>Stenosarchaea group</taxon>
        <taxon>Halobacteria</taxon>
        <taxon>Halobacteriales</taxon>
        <taxon>Haloferacaceae</taxon>
    </lineage>
</organism>
<sequence length="52" mass="5908">MAPELTVVRAADGDWHRTDILGCQRSSVIDPAEEREADPEELDGDRCEYCTW</sequence>
<dbReference type="Proteomes" id="UP000199289">
    <property type="component" value="Unassembled WGS sequence"/>
</dbReference>
<evidence type="ECO:0000313" key="3">
    <source>
        <dbReference type="Proteomes" id="UP000199289"/>
    </source>
</evidence>
<evidence type="ECO:0000313" key="2">
    <source>
        <dbReference type="EMBL" id="SDQ43509.1"/>
    </source>
</evidence>
<proteinExistence type="predicted"/>
<accession>A0A1H1AV02</accession>
<evidence type="ECO:0000256" key="1">
    <source>
        <dbReference type="SAM" id="MobiDB-lite"/>
    </source>
</evidence>
<gene>
    <name evidence="2" type="ORF">SAMN05216278_1503</name>
</gene>
<reference evidence="3" key="1">
    <citation type="submission" date="2016-10" db="EMBL/GenBank/DDBJ databases">
        <authorList>
            <person name="Varghese N."/>
            <person name="Submissions S."/>
        </authorList>
    </citation>
    <scope>NUCLEOTIDE SEQUENCE [LARGE SCALE GENOMIC DNA]</scope>
    <source>
        <strain evidence="3">CGMCC 1.12397</strain>
    </source>
</reference>
<feature type="region of interest" description="Disordered" evidence="1">
    <location>
        <begin position="31"/>
        <end position="52"/>
    </location>
</feature>
<dbReference type="RefSeq" id="WP_175454404.1">
    <property type="nucleotide sequence ID" value="NZ_FNKQ01000002.1"/>
</dbReference>
<dbReference type="EMBL" id="FNKQ01000002">
    <property type="protein sequence ID" value="SDQ43509.1"/>
    <property type="molecule type" value="Genomic_DNA"/>
</dbReference>
<dbReference type="AlphaFoldDB" id="A0A1H1AV02"/>
<protein>
    <submittedName>
        <fullName evidence="2">Uncharacterized protein</fullName>
    </submittedName>
</protein>
<name>A0A1H1AV02_9EURY</name>
<feature type="compositionally biased region" description="Acidic residues" evidence="1">
    <location>
        <begin position="31"/>
        <end position="43"/>
    </location>
</feature>